<dbReference type="GO" id="GO:0005654">
    <property type="term" value="C:nucleoplasm"/>
    <property type="evidence" value="ECO:0006056"/>
    <property type="project" value="Others"/>
</dbReference>
<dbReference type="GeneID" id="3660233"/>
<dbReference type="RefSeq" id="XP_803523.1">
    <property type="nucleotide sequence ID" value="XM_798430.1"/>
</dbReference>
<reference evidence="2 3" key="1">
    <citation type="journal article" date="2005" name="Science">
        <title>Comparative genomics of trypanosomatid parasitic protozoa.</title>
        <authorList>
            <person name="El-Sayed N.M."/>
            <person name="Myler P.J."/>
            <person name="Blandin G."/>
            <person name="Berriman M."/>
            <person name="Crabtree J."/>
            <person name="Aggarwal G."/>
            <person name="Caler E."/>
            <person name="Renauld H."/>
            <person name="Worthey E.A."/>
            <person name="Hertz-Fowler C."/>
            <person name="Ghedin E."/>
            <person name="Peacock C."/>
            <person name="Bartholomeu D.C."/>
            <person name="Haas B.J."/>
            <person name="Tran A.N."/>
            <person name="Wortman J.R."/>
            <person name="Alsmark U.C."/>
            <person name="Angiuoli S."/>
            <person name="Anupama A."/>
            <person name="Badger J."/>
            <person name="Bringaud F."/>
            <person name="Cadag E."/>
            <person name="Carlton J.M."/>
            <person name="Cerqueira G.C."/>
            <person name="Creasy T."/>
            <person name="Delcher A.L."/>
            <person name="Djikeng A."/>
            <person name="Embley T.M."/>
            <person name="Hauser C."/>
            <person name="Ivens A.C."/>
            <person name="Kummerfeld S.K."/>
            <person name="Pereira-Leal J.B."/>
            <person name="Nilsson D."/>
            <person name="Peterson J."/>
            <person name="Salzberg S.L."/>
            <person name="Shallom J."/>
            <person name="Silva J.C."/>
            <person name="Sundaram J."/>
            <person name="Westenberger S."/>
            <person name="White O."/>
            <person name="Melville S.E."/>
            <person name="Donelson J.E."/>
            <person name="Andersson B."/>
            <person name="Stuart K.D."/>
            <person name="Hall N."/>
        </authorList>
    </citation>
    <scope>NUCLEOTIDE SEQUENCE [LARGE SCALE GENOMIC DNA]</scope>
    <source>
        <strain evidence="2 3">927/4 GUTat10.1</strain>
    </source>
</reference>
<dbReference type="OrthoDB" id="417125at2759"/>
<protein>
    <recommendedName>
        <fullName evidence="4">Ribosomal RNA methyltransferase FtsJ domain-containing protein</fullName>
    </recommendedName>
</protein>
<evidence type="ECO:0008006" key="4">
    <source>
        <dbReference type="Google" id="ProtNLM"/>
    </source>
</evidence>
<dbReference type="PaxDb" id="5691-EAN76321"/>
<dbReference type="Proteomes" id="UP000008524">
    <property type="component" value="Chromosome 9"/>
</dbReference>
<keyword evidence="3" id="KW-1185">Reference proteome</keyword>
<gene>
    <name evidence="2" type="ORF">Tb09.160.0890</name>
</gene>
<dbReference type="InterPro" id="IPR029063">
    <property type="entry name" value="SAM-dependent_MTases_sf"/>
</dbReference>
<evidence type="ECO:0000313" key="3">
    <source>
        <dbReference type="Proteomes" id="UP000008524"/>
    </source>
</evidence>
<reference evidence="2 3" key="2">
    <citation type="journal article" date="2005" name="Science">
        <title>The genome of the African trypanosome Trypanosoma brucei.</title>
        <authorList>
            <person name="Berriman M."/>
            <person name="Ghedin E."/>
            <person name="Hertz-Fowler C."/>
            <person name="Blandin G."/>
            <person name="Renauld H."/>
            <person name="Bartholomeu D.C."/>
            <person name="Lennard N.J."/>
            <person name="Caler E."/>
            <person name="Hamlin N.E."/>
            <person name="Haas B."/>
            <person name="Bohme U."/>
            <person name="Hannick L."/>
            <person name="Aslett M.A."/>
            <person name="Shallom J."/>
            <person name="Marcello L."/>
            <person name="Hou L."/>
            <person name="Wickstead B."/>
            <person name="Alsmark U.C."/>
            <person name="Arrowsmith C."/>
            <person name="Atkin R.J."/>
            <person name="Barron A.J."/>
            <person name="Bringaud F."/>
            <person name="Brooks K."/>
            <person name="Carrington M."/>
            <person name="Cherevach I."/>
            <person name="Chillingworth T.J."/>
            <person name="Churcher C."/>
            <person name="Clark L.N."/>
            <person name="Corton C.H."/>
            <person name="Cronin A."/>
            <person name="Davies R.M."/>
            <person name="Doggett J."/>
            <person name="Djikeng A."/>
            <person name="Feldblyum T."/>
            <person name="Field M.C."/>
            <person name="Fraser A."/>
            <person name="Goodhead I."/>
            <person name="Hance Z."/>
            <person name="Harper D."/>
            <person name="Harris B.R."/>
            <person name="Hauser H."/>
            <person name="Hostetler J."/>
            <person name="Ivens A."/>
            <person name="Jagels K."/>
            <person name="Johnson D."/>
            <person name="Johnson J."/>
            <person name="Jones K."/>
            <person name="Kerhornou A.X."/>
            <person name="Koo H."/>
            <person name="Larke N."/>
            <person name="Landfear S."/>
            <person name="Larkin C."/>
            <person name="Leech V."/>
            <person name="Line A."/>
            <person name="Lord A."/>
            <person name="Macleod A."/>
            <person name="Mooney P.J."/>
            <person name="Moule S."/>
            <person name="Martin D.M."/>
            <person name="Morgan G.W."/>
            <person name="Mungall K."/>
            <person name="Norbertczak H."/>
            <person name="Ormond D."/>
            <person name="Pai G."/>
            <person name="Peacock C.S."/>
            <person name="Peterson J."/>
            <person name="Quail M.A."/>
            <person name="Rabbinowitsch E."/>
            <person name="Rajandream M.A."/>
            <person name="Reitter C."/>
            <person name="Salzberg S.L."/>
            <person name="Sanders M."/>
            <person name="Schobel S."/>
            <person name="Sharp S."/>
            <person name="Simmonds M."/>
            <person name="Simpson A.J."/>
            <person name="Tallon L."/>
            <person name="Turner C.M."/>
            <person name="Tait A."/>
            <person name="Tivey A.R."/>
            <person name="Van Aken S."/>
            <person name="Walker D."/>
            <person name="Wanless D."/>
            <person name="Wang S."/>
            <person name="White B."/>
            <person name="White O."/>
            <person name="Whitehead S."/>
            <person name="Woodward J."/>
            <person name="Wortman J."/>
            <person name="Adams M.D."/>
            <person name="Embley T.M."/>
            <person name="Gull K."/>
            <person name="Ullu E."/>
            <person name="Barry J.D."/>
            <person name="Fairlamb A.H."/>
            <person name="Opperdoes F."/>
            <person name="Barrell B.G."/>
            <person name="Donelson J.E."/>
            <person name="Hall N."/>
            <person name="Fraser C.M."/>
            <person name="Melville S.E."/>
            <person name="El-Sayed N.M."/>
        </authorList>
    </citation>
    <scope>NUCLEOTIDE SEQUENCE [LARGE SCALE GENOMIC DNA]</scope>
    <source>
        <strain evidence="2 3">927/4 GUTat10.1</strain>
    </source>
</reference>
<sequence length="504" mass="56923">MSQWRCFSQRTNCNVNSQHPKNSFRCFPSSCCSCATMDVHPILSAVPLFGWVPAPLPTRTHTPPLWNPLACSPPTANTIGREGKWLRYHWMETPDNVVLEKNGQTMNLNSAPVVNSGSSRCCRWRDYLLTVSTAYRALIAERDEGWRSEALDMWYQRRQRHSTQGGPEEDSKKASSGTHVAPVTSFARTDVSKLCQRYCDHAKRVLRTVAPEYFCTAPPALSRPTQQSAGDATAAPTFLDLGCAPGGVSKYLVTELRWSGIGVSLPVDRGGIAFDSSWRNFPTSKGRFELIEGSILEEDWQQHRAIKGRDFYFVNGGAVQDYGQREEETSGDSGELPTNDGHPVLPWFSFLVPQLQIAVKHVRDGGVIMFVFGRPECASFPILLAHLRPLVAGSIHIMETMHAAKTPVYVLLTGVRVTRTMGTCEAWDRLLKLLTEGSREYWLGNTDESLELARVGFQRHRLELEKVWERSFEFLQRRRRSAERAMQWNESGRTAKRTREEDAR</sequence>
<feature type="region of interest" description="Disordered" evidence="1">
    <location>
        <begin position="158"/>
        <end position="179"/>
    </location>
</feature>
<dbReference type="OMA" id="HGAPHCA"/>
<dbReference type="KEGG" id="tbr:Tb09.160.0890"/>
<dbReference type="GO" id="GO:0031981">
    <property type="term" value="C:nuclear lumen"/>
    <property type="evidence" value="ECO:0006056"/>
    <property type="project" value="Others"/>
</dbReference>
<evidence type="ECO:0000313" key="2">
    <source>
        <dbReference type="EMBL" id="EAN76321.1"/>
    </source>
</evidence>
<dbReference type="EMBL" id="CM000207">
    <property type="protein sequence ID" value="EAN76321.1"/>
    <property type="molecule type" value="Genomic_DNA"/>
</dbReference>
<name>Q38FU9_TRYB2</name>
<evidence type="ECO:0000256" key="1">
    <source>
        <dbReference type="SAM" id="MobiDB-lite"/>
    </source>
</evidence>
<dbReference type="SUPFAM" id="SSF53335">
    <property type="entry name" value="S-adenosyl-L-methionine-dependent methyltransferases"/>
    <property type="match status" value="1"/>
</dbReference>
<accession>Q38FU9</accession>
<organism evidence="2 3">
    <name type="scientific">Trypanosoma brucei brucei (strain 927/4 GUTat10.1)</name>
    <dbReference type="NCBI Taxonomy" id="185431"/>
    <lineage>
        <taxon>Eukaryota</taxon>
        <taxon>Discoba</taxon>
        <taxon>Euglenozoa</taxon>
        <taxon>Kinetoplastea</taxon>
        <taxon>Metakinetoplastina</taxon>
        <taxon>Trypanosomatida</taxon>
        <taxon>Trypanosomatidae</taxon>
        <taxon>Trypanosoma</taxon>
    </lineage>
</organism>
<dbReference type="InParanoid" id="Q38FU9"/>
<dbReference type="AlphaFoldDB" id="Q38FU9"/>
<proteinExistence type="predicted"/>
<dbReference type="eggNOG" id="ENOG502RZA1">
    <property type="taxonomic scope" value="Eukaryota"/>
</dbReference>